<protein>
    <recommendedName>
        <fullName evidence="4">Helix-turn-helix domain-containing protein</fullName>
    </recommendedName>
</protein>
<dbReference type="EMBL" id="FTOB01000004">
    <property type="protein sequence ID" value="SIS80173.1"/>
    <property type="molecule type" value="Genomic_DNA"/>
</dbReference>
<organism evidence="2 3">
    <name type="scientific">Zobellia uliginosa</name>
    <dbReference type="NCBI Taxonomy" id="143224"/>
    <lineage>
        <taxon>Bacteria</taxon>
        <taxon>Pseudomonadati</taxon>
        <taxon>Bacteroidota</taxon>
        <taxon>Flavobacteriia</taxon>
        <taxon>Flavobacteriales</taxon>
        <taxon>Flavobacteriaceae</taxon>
        <taxon>Zobellia</taxon>
    </lineage>
</organism>
<feature type="transmembrane region" description="Helical" evidence="1">
    <location>
        <begin position="154"/>
        <end position="172"/>
    </location>
</feature>
<name>A0ABY1KWH8_9FLAO</name>
<comment type="caution">
    <text evidence="2">The sequence shown here is derived from an EMBL/GenBank/DDBJ whole genome shotgun (WGS) entry which is preliminary data.</text>
</comment>
<evidence type="ECO:0008006" key="4">
    <source>
        <dbReference type="Google" id="ProtNLM"/>
    </source>
</evidence>
<evidence type="ECO:0000256" key="1">
    <source>
        <dbReference type="SAM" id="Phobius"/>
    </source>
</evidence>
<evidence type="ECO:0000313" key="3">
    <source>
        <dbReference type="Proteomes" id="UP000185728"/>
    </source>
</evidence>
<accession>A0ABY1KWH8</accession>
<gene>
    <name evidence="2" type="ORF">SAMN05421766_10414</name>
</gene>
<keyword evidence="1" id="KW-0472">Membrane</keyword>
<reference evidence="2 3" key="1">
    <citation type="submission" date="2017-01" db="EMBL/GenBank/DDBJ databases">
        <authorList>
            <person name="Varghese N."/>
            <person name="Submissions S."/>
        </authorList>
    </citation>
    <scope>NUCLEOTIDE SEQUENCE [LARGE SCALE GENOMIC DNA]</scope>
    <source>
        <strain evidence="2 3">DSM 2061</strain>
    </source>
</reference>
<keyword evidence="1" id="KW-1133">Transmembrane helix</keyword>
<proteinExistence type="predicted"/>
<keyword evidence="3" id="KW-1185">Reference proteome</keyword>
<evidence type="ECO:0000313" key="2">
    <source>
        <dbReference type="EMBL" id="SIS80173.1"/>
    </source>
</evidence>
<keyword evidence="1" id="KW-0812">Transmembrane</keyword>
<sequence length="296" mass="34009">MEAGEVIADTDRTCVRHVLDTNKIGGSQRLVLGADLSKICIFRIMDDNRIKKIVQEAFDKAREKSVSQAKYALAKQIGEEVNLSYRTLERAYDRYINGRENLGPQSQETIDELCRYIGYKDYADYVDRNYSSRKKREKKNLIIDDGRKGFSKTWMYGAIAIIAMGGLVWMAYTVAIPEIGSYKGSNQLCMTWADSLYLEVDCNHIPFSPKGTVVEPLDPVRLATFKKVKVTQSYPFFKKDTGEPLIWYFKNKDGRMEYYTAPGLHPTNGETLRKITPYIIQKYVPLHSTREDSFVR</sequence>
<dbReference type="Proteomes" id="UP000185728">
    <property type="component" value="Unassembled WGS sequence"/>
</dbReference>